<evidence type="ECO:0000256" key="7">
    <source>
        <dbReference type="ARBA" id="ARBA00023157"/>
    </source>
</evidence>
<dbReference type="OMA" id="TSTHERI"/>
<dbReference type="SMART" id="SM00060">
    <property type="entry name" value="FN3"/>
    <property type="match status" value="3"/>
</dbReference>
<feature type="domain" description="Fibronectin type-III" evidence="11">
    <location>
        <begin position="318"/>
        <end position="426"/>
    </location>
</feature>
<dbReference type="InterPro" id="IPR013783">
    <property type="entry name" value="Ig-like_fold"/>
</dbReference>
<dbReference type="PROSITE" id="PS50853">
    <property type="entry name" value="FN3"/>
    <property type="match status" value="3"/>
</dbReference>
<dbReference type="PROSITE" id="PS50240">
    <property type="entry name" value="TRYPSIN_DOM"/>
    <property type="match status" value="1"/>
</dbReference>
<keyword evidence="4" id="KW-0732">Signal</keyword>
<evidence type="ECO:0000256" key="1">
    <source>
        <dbReference type="ARBA" id="ARBA00004613"/>
    </source>
</evidence>
<dbReference type="FunFam" id="2.40.10.10:FF:000120">
    <property type="entry name" value="Putative serine protease"/>
    <property type="match status" value="1"/>
</dbReference>
<dbReference type="FunFam" id="3.10.250.10:FF:000032">
    <property type="entry name" value="Si:dkey-14d8.20"/>
    <property type="match status" value="1"/>
</dbReference>
<reference evidence="13" key="1">
    <citation type="submission" date="2015-02" db="EMBL/GenBank/DDBJ databases">
        <title>Genome sequencing for Strongylocentrotus purpuratus.</title>
        <authorList>
            <person name="Murali S."/>
            <person name="Liu Y."/>
            <person name="Vee V."/>
            <person name="English A."/>
            <person name="Wang M."/>
            <person name="Skinner E."/>
            <person name="Han Y."/>
            <person name="Muzny D.M."/>
            <person name="Worley K.C."/>
            <person name="Gibbs R.A."/>
        </authorList>
    </citation>
    <scope>NUCLEOTIDE SEQUENCE</scope>
</reference>
<dbReference type="SUPFAM" id="SSF50494">
    <property type="entry name" value="Trypsin-like serine proteases"/>
    <property type="match status" value="1"/>
</dbReference>
<dbReference type="FunFam" id="2.60.40.10:FF:001891">
    <property type="entry name" value="Tyrosine protein kinase receptor tie-1, putative"/>
    <property type="match status" value="1"/>
</dbReference>
<dbReference type="PANTHER" id="PTHR24264:SF65">
    <property type="entry name" value="SRCR DOMAIN-CONTAINING PROTEIN"/>
    <property type="match status" value="1"/>
</dbReference>
<keyword evidence="13" id="KW-1185">Reference proteome</keyword>
<dbReference type="Pfam" id="PF00530">
    <property type="entry name" value="SRCR"/>
    <property type="match status" value="1"/>
</dbReference>
<dbReference type="InterPro" id="IPR001314">
    <property type="entry name" value="Peptidase_S1A"/>
</dbReference>
<dbReference type="InterPro" id="IPR018114">
    <property type="entry name" value="TRYPSIN_HIS"/>
</dbReference>
<sequence>MNTMEFILIRCGRIAGGRNATNNMSRTKRLQSKVAKQTITPLLMIIMYFISSCHATDPGQLRLMGMHNGEGIVEITNQDQWGLICASRWTMFDGDVACRQLGYEGVTRVMRVTPGREDRINAQVVLNGTNCEGMESRLVDCEHSGFGNFTESCQPMTLPWVSCIGADIPEVTDEVGGGDLDTSNHVPVLSGRILPPVATVPVETFPAISVRHVGHDSVSLSWLDWYDRLRASDPRAYRVRIIIKYRRVEVPGVQSTENYTIAAEVPTYWTDHTIRGLQPQTAYEFIVESVRLSMFGGEVIEPPSAPVYVRTVCGGPPPIRHLHVEAPSNNATVLHIHWTMPADNGCSSDEYVIEYRQENLDQCEETSLLPGQTNRLTLAGVTTMTHLVVAALQPYSSYTVFVSARNQFGRSRKVNSTKRTSETVPSDIPVNINHNFQSQNSLKLTWDPPSCGWRGGHIVTYAYMLIDINTDSVIHRGSTRREFVVLTGVDSLQRYKFLVAASTQRGVGPFAVSDIPVEPNILHICGMAQERTARISTGMRAPRGAAPWMAQLWNVQSGRMFCAGSIINEYWIITAAHCVEAQSHSASTLKIQLGDYDRLMPETHQRAYDVAEIVVHEGSQVQLDHDIALIKLSERIEFNNYVRPICFPTTKLAKSFLKSGSYGSVAGWGRKGDNMDYPRYLNQVFVPVVERKTCRRATDYDFTSNMFCAGFREANRGDACEGDSGAPFSMQHANGRWYILGTVSWGDACDDQDKYGYYTRLHRYTSWIKRHTRVTTE</sequence>
<evidence type="ECO:0000256" key="3">
    <source>
        <dbReference type="ARBA" id="ARBA00022670"/>
    </source>
</evidence>
<dbReference type="GO" id="GO:0006508">
    <property type="term" value="P:proteolysis"/>
    <property type="evidence" value="ECO:0000318"/>
    <property type="project" value="GO_Central"/>
</dbReference>
<dbReference type="InterPro" id="IPR036772">
    <property type="entry name" value="SRCR-like_dom_sf"/>
</dbReference>
<reference evidence="12" key="2">
    <citation type="submission" date="2021-01" db="UniProtKB">
        <authorList>
            <consortium name="EnsemblMetazoa"/>
        </authorList>
    </citation>
    <scope>IDENTIFICATION</scope>
</reference>
<evidence type="ECO:0000256" key="8">
    <source>
        <dbReference type="PROSITE-ProRule" id="PRU00196"/>
    </source>
</evidence>
<dbReference type="InterPro" id="IPR009003">
    <property type="entry name" value="Peptidase_S1_PA"/>
</dbReference>
<keyword evidence="3" id="KW-0645">Protease</keyword>
<dbReference type="InterPro" id="IPR003961">
    <property type="entry name" value="FN3_dom"/>
</dbReference>
<evidence type="ECO:0000256" key="2">
    <source>
        <dbReference type="ARBA" id="ARBA00022525"/>
    </source>
</evidence>
<dbReference type="InterPro" id="IPR036116">
    <property type="entry name" value="FN3_sf"/>
</dbReference>
<dbReference type="SMART" id="SM00020">
    <property type="entry name" value="Tryp_SPc"/>
    <property type="match status" value="1"/>
</dbReference>
<proteinExistence type="predicted"/>
<evidence type="ECO:0000313" key="13">
    <source>
        <dbReference type="Proteomes" id="UP000007110"/>
    </source>
</evidence>
<keyword evidence="2" id="KW-0964">Secreted</keyword>
<dbReference type="Proteomes" id="UP000007110">
    <property type="component" value="Unassembled WGS sequence"/>
</dbReference>
<evidence type="ECO:0000259" key="10">
    <source>
        <dbReference type="PROSITE" id="PS50287"/>
    </source>
</evidence>
<organism evidence="12 13">
    <name type="scientific">Strongylocentrotus purpuratus</name>
    <name type="common">Purple sea urchin</name>
    <dbReference type="NCBI Taxonomy" id="7668"/>
    <lineage>
        <taxon>Eukaryota</taxon>
        <taxon>Metazoa</taxon>
        <taxon>Echinodermata</taxon>
        <taxon>Eleutherozoa</taxon>
        <taxon>Echinozoa</taxon>
        <taxon>Echinoidea</taxon>
        <taxon>Euechinoidea</taxon>
        <taxon>Echinacea</taxon>
        <taxon>Camarodonta</taxon>
        <taxon>Echinidea</taxon>
        <taxon>Strongylocentrotidae</taxon>
        <taxon>Strongylocentrotus</taxon>
    </lineage>
</organism>
<dbReference type="Gene3D" id="2.40.10.10">
    <property type="entry name" value="Trypsin-like serine proteases"/>
    <property type="match status" value="2"/>
</dbReference>
<dbReference type="InterPro" id="IPR050127">
    <property type="entry name" value="Serine_Proteases_S1"/>
</dbReference>
<evidence type="ECO:0000256" key="4">
    <source>
        <dbReference type="ARBA" id="ARBA00022729"/>
    </source>
</evidence>
<evidence type="ECO:0000313" key="12">
    <source>
        <dbReference type="EnsemblMetazoa" id="XP_030828169"/>
    </source>
</evidence>
<evidence type="ECO:0000256" key="5">
    <source>
        <dbReference type="ARBA" id="ARBA00022801"/>
    </source>
</evidence>
<dbReference type="PRINTS" id="PR00722">
    <property type="entry name" value="CHYMOTRYPSIN"/>
</dbReference>
<feature type="domain" description="SRCR" evidence="10">
    <location>
        <begin position="61"/>
        <end position="164"/>
    </location>
</feature>
<dbReference type="OrthoDB" id="6380398at2759"/>
<dbReference type="RefSeq" id="XP_030828169.1">
    <property type="nucleotide sequence ID" value="XM_030972309.1"/>
</dbReference>
<keyword evidence="6" id="KW-0720">Serine protease</keyword>
<dbReference type="EnsemblMetazoa" id="XM_030972309">
    <property type="protein sequence ID" value="XP_030828169"/>
    <property type="gene ID" value="LOC752081"/>
</dbReference>
<dbReference type="AlphaFoldDB" id="A0A7M7MYU8"/>
<keyword evidence="7 8" id="KW-1015">Disulfide bond</keyword>
<dbReference type="FunFam" id="2.60.40.10:FF:003145">
    <property type="match status" value="1"/>
</dbReference>
<feature type="domain" description="Fibronectin type-III" evidence="11">
    <location>
        <begin position="201"/>
        <end position="314"/>
    </location>
</feature>
<dbReference type="PANTHER" id="PTHR24264">
    <property type="entry name" value="TRYPSIN-RELATED"/>
    <property type="match status" value="1"/>
</dbReference>
<dbReference type="Gene3D" id="2.60.40.10">
    <property type="entry name" value="Immunoglobulins"/>
    <property type="match status" value="3"/>
</dbReference>
<evidence type="ECO:0000256" key="6">
    <source>
        <dbReference type="ARBA" id="ARBA00022825"/>
    </source>
</evidence>
<dbReference type="InterPro" id="IPR001254">
    <property type="entry name" value="Trypsin_dom"/>
</dbReference>
<feature type="domain" description="Fibronectin type-III" evidence="11">
    <location>
        <begin position="428"/>
        <end position="522"/>
    </location>
</feature>
<dbReference type="PROSITE" id="PS00134">
    <property type="entry name" value="TRYPSIN_HIS"/>
    <property type="match status" value="1"/>
</dbReference>
<dbReference type="Gene3D" id="3.10.250.10">
    <property type="entry name" value="SRCR-like domain"/>
    <property type="match status" value="1"/>
</dbReference>
<feature type="disulfide bond" evidence="8">
    <location>
        <begin position="131"/>
        <end position="141"/>
    </location>
</feature>
<comment type="caution">
    <text evidence="8">Lacks conserved residue(s) required for the propagation of feature annotation.</text>
</comment>
<dbReference type="InterPro" id="IPR001190">
    <property type="entry name" value="SRCR"/>
</dbReference>
<name>A0A7M7MYU8_STRPU</name>
<dbReference type="GeneID" id="752081"/>
<accession>A0A7M7MYU8</accession>
<evidence type="ECO:0000259" key="11">
    <source>
        <dbReference type="PROSITE" id="PS50853"/>
    </source>
</evidence>
<dbReference type="InParanoid" id="A0A7M7MYU8"/>
<dbReference type="PROSITE" id="PS50287">
    <property type="entry name" value="SRCR_2"/>
    <property type="match status" value="1"/>
</dbReference>
<dbReference type="SUPFAM" id="SSF49265">
    <property type="entry name" value="Fibronectin type III"/>
    <property type="match status" value="2"/>
</dbReference>
<dbReference type="CDD" id="cd00063">
    <property type="entry name" value="FN3"/>
    <property type="match status" value="3"/>
</dbReference>
<dbReference type="GO" id="GO:0004252">
    <property type="term" value="F:serine-type endopeptidase activity"/>
    <property type="evidence" value="ECO:0000318"/>
    <property type="project" value="GO_Central"/>
</dbReference>
<dbReference type="Pfam" id="PF00089">
    <property type="entry name" value="Trypsin"/>
    <property type="match status" value="1"/>
</dbReference>
<dbReference type="InterPro" id="IPR043504">
    <property type="entry name" value="Peptidase_S1_PA_chymotrypsin"/>
</dbReference>
<dbReference type="Pfam" id="PF00041">
    <property type="entry name" value="fn3"/>
    <property type="match status" value="1"/>
</dbReference>
<dbReference type="GO" id="GO:0005615">
    <property type="term" value="C:extracellular space"/>
    <property type="evidence" value="ECO:0000318"/>
    <property type="project" value="GO_Central"/>
</dbReference>
<dbReference type="KEGG" id="spu:752081"/>
<protein>
    <submittedName>
        <fullName evidence="12">Uncharacterized protein</fullName>
    </submittedName>
</protein>
<keyword evidence="5" id="KW-0378">Hydrolase</keyword>
<dbReference type="GO" id="GO:0016020">
    <property type="term" value="C:membrane"/>
    <property type="evidence" value="ECO:0007669"/>
    <property type="project" value="InterPro"/>
</dbReference>
<dbReference type="SUPFAM" id="SSF56487">
    <property type="entry name" value="SRCR-like"/>
    <property type="match status" value="1"/>
</dbReference>
<evidence type="ECO:0000259" key="9">
    <source>
        <dbReference type="PROSITE" id="PS50240"/>
    </source>
</evidence>
<dbReference type="SMART" id="SM00202">
    <property type="entry name" value="SR"/>
    <property type="match status" value="1"/>
</dbReference>
<feature type="domain" description="Peptidase S1" evidence="9">
    <location>
        <begin position="535"/>
        <end position="773"/>
    </location>
</feature>
<comment type="subcellular location">
    <subcellularLocation>
        <location evidence="1">Secreted</location>
    </subcellularLocation>
</comment>
<dbReference type="PROSITE" id="PS00420">
    <property type="entry name" value="SRCR_1"/>
    <property type="match status" value="1"/>
</dbReference>
<dbReference type="CDD" id="cd00190">
    <property type="entry name" value="Tryp_SPc"/>
    <property type="match status" value="1"/>
</dbReference>